<dbReference type="STRING" id="59505.FB03_01960"/>
<proteinExistence type="predicted"/>
<feature type="domain" description="ANTAR" evidence="3">
    <location>
        <begin position="144"/>
        <end position="205"/>
    </location>
</feature>
<dbReference type="SMART" id="SM00448">
    <property type="entry name" value="REC"/>
    <property type="match status" value="1"/>
</dbReference>
<comment type="caution">
    <text evidence="4">The sequence shown here is derived from an EMBL/GenBank/DDBJ whole genome shotgun (WGS) entry which is preliminary data.</text>
</comment>
<protein>
    <recommendedName>
        <fullName evidence="6">Response regulator</fullName>
    </recommendedName>
</protein>
<organism evidence="4 5">
    <name type="scientific">Actinotignum schaalii FB123-CNA-2</name>
    <dbReference type="NCBI Taxonomy" id="883067"/>
    <lineage>
        <taxon>Bacteria</taxon>
        <taxon>Bacillati</taxon>
        <taxon>Actinomycetota</taxon>
        <taxon>Actinomycetes</taxon>
        <taxon>Actinomycetales</taxon>
        <taxon>Actinomycetaceae</taxon>
        <taxon>Actinotignum</taxon>
    </lineage>
</organism>
<gene>
    <name evidence="4" type="ORF">HMPREF9237_01128</name>
</gene>
<dbReference type="InterPro" id="IPR008327">
    <property type="entry name" value="Sig_transdc_resp-reg_antiterm"/>
</dbReference>
<dbReference type="GO" id="GO:0000160">
    <property type="term" value="P:phosphorelay signal transduction system"/>
    <property type="evidence" value="ECO:0007669"/>
    <property type="project" value="InterPro"/>
</dbReference>
<dbReference type="Gene3D" id="1.10.10.10">
    <property type="entry name" value="Winged helix-like DNA-binding domain superfamily/Winged helix DNA-binding domain"/>
    <property type="match status" value="1"/>
</dbReference>
<keyword evidence="1" id="KW-0597">Phosphoprotein</keyword>
<dbReference type="Pfam" id="PF00072">
    <property type="entry name" value="Response_reg"/>
    <property type="match status" value="1"/>
</dbReference>
<sequence length="212" mass="23386">MPVEGVMMARDTAAQAAENKEAIRVLVVEDETLIRLDIVETLEDAGYEVVGEAGDGESAIELAGELEPDLIVMDVKMPGMDGITAADRILEEHRVAIVMLTAYSQRDLVERARDAGAMAYVVKPFTPADLIPAVEIAVSRNQEIEALENEVSTMAEQFETRKRVDRAKGLLESHMGLTEPEAFRWIQKTSMDRRLTMREVADAVIEQVGGRS</sequence>
<dbReference type="eggNOG" id="COG3707">
    <property type="taxonomic scope" value="Bacteria"/>
</dbReference>
<evidence type="ECO:0000256" key="1">
    <source>
        <dbReference type="PROSITE-ProRule" id="PRU00169"/>
    </source>
</evidence>
<evidence type="ECO:0000259" key="2">
    <source>
        <dbReference type="PROSITE" id="PS50110"/>
    </source>
</evidence>
<dbReference type="GO" id="GO:0003723">
    <property type="term" value="F:RNA binding"/>
    <property type="evidence" value="ECO:0007669"/>
    <property type="project" value="InterPro"/>
</dbReference>
<accession>S2WF14</accession>
<dbReference type="InterPro" id="IPR005561">
    <property type="entry name" value="ANTAR"/>
</dbReference>
<name>S2WF14_9ACTO</name>
<dbReference type="Gene3D" id="3.40.50.2300">
    <property type="match status" value="1"/>
</dbReference>
<dbReference type="AlphaFoldDB" id="S2WF14"/>
<dbReference type="InterPro" id="IPR052048">
    <property type="entry name" value="ST_Response_Regulator"/>
</dbReference>
<evidence type="ECO:0000313" key="5">
    <source>
        <dbReference type="Proteomes" id="UP000014393"/>
    </source>
</evidence>
<evidence type="ECO:0008006" key="6">
    <source>
        <dbReference type="Google" id="ProtNLM"/>
    </source>
</evidence>
<dbReference type="HOGENOM" id="CLU_000445_65_0_11"/>
<dbReference type="SMART" id="SM01012">
    <property type="entry name" value="ANTAR"/>
    <property type="match status" value="1"/>
</dbReference>
<dbReference type="SUPFAM" id="SSF52172">
    <property type="entry name" value="CheY-like"/>
    <property type="match status" value="1"/>
</dbReference>
<dbReference type="PROSITE" id="PS50921">
    <property type="entry name" value="ANTAR"/>
    <property type="match status" value="1"/>
</dbReference>
<dbReference type="InterPro" id="IPR001789">
    <property type="entry name" value="Sig_transdc_resp-reg_receiver"/>
</dbReference>
<dbReference type="InterPro" id="IPR011006">
    <property type="entry name" value="CheY-like_superfamily"/>
</dbReference>
<reference evidence="4 5" key="1">
    <citation type="submission" date="2013-05" db="EMBL/GenBank/DDBJ databases">
        <title>The Genome Sequence of Actinobaculum schaalii FB123-CNA2.</title>
        <authorList>
            <consortium name="The Broad Institute Genomics Platform"/>
            <person name="Earl A."/>
            <person name="Ward D."/>
            <person name="Feldgarden M."/>
            <person name="Gevers D."/>
            <person name="Saerens B."/>
            <person name="Vaneechoutte M."/>
            <person name="Walker B."/>
            <person name="Young S."/>
            <person name="Zeng Q."/>
            <person name="Gargeya S."/>
            <person name="Fitzgerald M."/>
            <person name="Haas B."/>
            <person name="Abouelleil A."/>
            <person name="Allen A.W."/>
            <person name="Alvarado L."/>
            <person name="Arachchi H.M."/>
            <person name="Berlin A.M."/>
            <person name="Chapman S.B."/>
            <person name="Gainer-Dewar J."/>
            <person name="Goldberg J."/>
            <person name="Griggs A."/>
            <person name="Gujja S."/>
            <person name="Hansen M."/>
            <person name="Howarth C."/>
            <person name="Imamovic A."/>
            <person name="Ireland A."/>
            <person name="Larimer J."/>
            <person name="McCowan C."/>
            <person name="Murphy C."/>
            <person name="Pearson M."/>
            <person name="Poon T.W."/>
            <person name="Priest M."/>
            <person name="Roberts A."/>
            <person name="Saif S."/>
            <person name="Shea T."/>
            <person name="Sisk P."/>
            <person name="Sykes S."/>
            <person name="Wortman J."/>
            <person name="Nusbaum C."/>
            <person name="Birren B."/>
        </authorList>
    </citation>
    <scope>NUCLEOTIDE SEQUENCE [LARGE SCALE GENOMIC DNA]</scope>
    <source>
        <strain evidence="4 5">FB123-CNA-2</strain>
    </source>
</reference>
<dbReference type="PROSITE" id="PS50110">
    <property type="entry name" value="RESPONSE_REGULATORY"/>
    <property type="match status" value="1"/>
</dbReference>
<evidence type="ECO:0000313" key="4">
    <source>
        <dbReference type="EMBL" id="EPD26504.1"/>
    </source>
</evidence>
<dbReference type="Proteomes" id="UP000014393">
    <property type="component" value="Unassembled WGS sequence"/>
</dbReference>
<feature type="domain" description="Response regulatory" evidence="2">
    <location>
        <begin position="24"/>
        <end position="138"/>
    </location>
</feature>
<dbReference type="PANTHER" id="PTHR43228">
    <property type="entry name" value="TWO-COMPONENT RESPONSE REGULATOR"/>
    <property type="match status" value="1"/>
</dbReference>
<feature type="modified residue" description="4-aspartylphosphate" evidence="1">
    <location>
        <position position="74"/>
    </location>
</feature>
<dbReference type="PANTHER" id="PTHR43228:SF1">
    <property type="entry name" value="TWO-COMPONENT RESPONSE REGULATOR ARR22"/>
    <property type="match status" value="1"/>
</dbReference>
<dbReference type="Pfam" id="PF03861">
    <property type="entry name" value="ANTAR"/>
    <property type="match status" value="1"/>
</dbReference>
<dbReference type="PATRIC" id="fig|883067.3.peg.1101"/>
<dbReference type="EMBL" id="AGWM01000011">
    <property type="protein sequence ID" value="EPD26504.1"/>
    <property type="molecule type" value="Genomic_DNA"/>
</dbReference>
<dbReference type="InterPro" id="IPR036388">
    <property type="entry name" value="WH-like_DNA-bd_sf"/>
</dbReference>
<evidence type="ECO:0000259" key="3">
    <source>
        <dbReference type="PROSITE" id="PS50921"/>
    </source>
</evidence>
<dbReference type="PIRSF" id="PIRSF036382">
    <property type="entry name" value="RR_antiterm"/>
    <property type="match status" value="1"/>
</dbReference>
<keyword evidence="5" id="KW-1185">Reference proteome</keyword>